<proteinExistence type="predicted"/>
<evidence type="ECO:0000313" key="2">
    <source>
        <dbReference type="Ensembl" id="ENSCLMP00005023690.1"/>
    </source>
</evidence>
<keyword evidence="3" id="KW-1185">Reference proteome</keyword>
<dbReference type="Proteomes" id="UP000694565">
    <property type="component" value="Unplaced"/>
</dbReference>
<dbReference type="PANTHER" id="PTHR28666">
    <property type="entry name" value="TRANSMEMBRANE PROTEIN 240"/>
    <property type="match status" value="1"/>
</dbReference>
<dbReference type="Pfam" id="PF15207">
    <property type="entry name" value="TMEM240"/>
    <property type="match status" value="1"/>
</dbReference>
<accession>A0A8C2Z8N8</accession>
<dbReference type="PANTHER" id="PTHR28666:SF1">
    <property type="entry name" value="TRANSMEMBRANE PROTEIN 240"/>
    <property type="match status" value="1"/>
</dbReference>
<name>A0A8C2Z8N8_CYCLU</name>
<dbReference type="Ensembl" id="ENSCLMT00005024791.1">
    <property type="protein sequence ID" value="ENSCLMP00005023690.1"/>
    <property type="gene ID" value="ENSCLMG00005011730.1"/>
</dbReference>
<dbReference type="AlphaFoldDB" id="A0A8C2Z8N8"/>
<protein>
    <submittedName>
        <fullName evidence="2">Transmembrane protein 240</fullName>
    </submittedName>
</protein>
<reference evidence="2" key="1">
    <citation type="submission" date="2025-08" db="UniProtKB">
        <authorList>
            <consortium name="Ensembl"/>
        </authorList>
    </citation>
    <scope>IDENTIFICATION</scope>
</reference>
<evidence type="ECO:0000313" key="3">
    <source>
        <dbReference type="Proteomes" id="UP000694565"/>
    </source>
</evidence>
<keyword evidence="1" id="KW-0472">Membrane</keyword>
<organism evidence="2 3">
    <name type="scientific">Cyclopterus lumpus</name>
    <name type="common">Lumpsucker</name>
    <dbReference type="NCBI Taxonomy" id="8103"/>
    <lineage>
        <taxon>Eukaryota</taxon>
        <taxon>Metazoa</taxon>
        <taxon>Chordata</taxon>
        <taxon>Craniata</taxon>
        <taxon>Vertebrata</taxon>
        <taxon>Euteleostomi</taxon>
        <taxon>Actinopterygii</taxon>
        <taxon>Neopterygii</taxon>
        <taxon>Teleostei</taxon>
        <taxon>Neoteleostei</taxon>
        <taxon>Acanthomorphata</taxon>
        <taxon>Eupercaria</taxon>
        <taxon>Perciformes</taxon>
        <taxon>Cottioidei</taxon>
        <taxon>Cottales</taxon>
        <taxon>Cyclopteridae</taxon>
        <taxon>Cyclopterus</taxon>
    </lineage>
</organism>
<dbReference type="GeneTree" id="ENSGT00400000023987"/>
<feature type="transmembrane region" description="Helical" evidence="1">
    <location>
        <begin position="97"/>
        <end position="116"/>
    </location>
</feature>
<reference evidence="2" key="2">
    <citation type="submission" date="2025-09" db="UniProtKB">
        <authorList>
            <consortium name="Ensembl"/>
        </authorList>
    </citation>
    <scope>IDENTIFICATION</scope>
</reference>
<sequence>MHKITATDLYEKLNESSPRVVPCAAVSAHLCLLAAMDALFDRFHNFILPLVRGEDGVCGCTCGSHQVYHVVPYNGAQSMVDSRENKVLSDIMTWQEMNVVVGLLLGFCISFFLQWLERIWHSRLKYTENQMSFWSWMPTFSNIKELVRQLHPQRMRLQGEHAAHQSRCEP</sequence>
<evidence type="ECO:0000256" key="1">
    <source>
        <dbReference type="SAM" id="Phobius"/>
    </source>
</evidence>
<keyword evidence="1" id="KW-1133">Transmembrane helix</keyword>
<keyword evidence="1" id="KW-0812">Transmembrane</keyword>
<dbReference type="InterPro" id="IPR027947">
    <property type="entry name" value="TMEM240"/>
</dbReference>